<dbReference type="InterPro" id="IPR036890">
    <property type="entry name" value="HATPase_C_sf"/>
</dbReference>
<reference evidence="3" key="1">
    <citation type="submission" date="2023-03" db="EMBL/GenBank/DDBJ databases">
        <title>Actinoallomurus iriomotensis NBRC 103684.</title>
        <authorList>
            <person name="Ichikawa N."/>
            <person name="Sato H."/>
            <person name="Tonouchi N."/>
        </authorList>
    </citation>
    <scope>NUCLEOTIDE SEQUENCE</scope>
    <source>
        <strain evidence="3">NBRC 103684</strain>
    </source>
</reference>
<dbReference type="InterPro" id="IPR011009">
    <property type="entry name" value="Kinase-like_dom_sf"/>
</dbReference>
<name>A0A9W6S9Q1_9ACTN</name>
<dbReference type="EMBL" id="BSTK01000010">
    <property type="protein sequence ID" value="GLY88300.1"/>
    <property type="molecule type" value="Genomic_DNA"/>
</dbReference>
<sequence length="1815" mass="195689">MGADGVLAGRDPPDRVETLHESERTRVTRLFFDGLVVVRKEPLGPDAQRRLWHELTIIERLRGVAGTPRLLEAPRYPGSIVSADVGGVCLAGLAKPLAVDDLVGLAVELSRTVAEVHQRGVVHREITPANIIISRDGAPYLVDFALASSFAEIRPEFTHHTEIVGTLEYLAPEQTGRTGRPVDQRADLYALGATLYELATGGPPFGSGDPLRLTHDHLARVPTPPAQVNHAVPVLLSEIIMHLLEKEPDNRYQTAEGVIYDLERMREAGPHPVVSPRVGEHDFPLRLLPPSRLVGRDAEVATLEAAFEEALTGRCRGVLVGGSPGVGKTALVDELRPVVTGRDGWFVTGKFDQYRRDLEFDGVEQAFRALGRLLLAEPEDELAEVREGILRAVAPNAGLLAAAVPEFATLLKVPPDPGDPLTAQVRAQRMAVEALRAVASRKRPVAMFVDDLQWAGRTPLGFIDMLLSEEPTDGLLLVGAYREAGVDATHPLTASLSRWRDQPGVRHLRLANLPVSGTITMVAEMLRVDAATAAGLADVISPYTSGNPYETVELLNTLRSGGALTATAAGWRWDAAAVRAQLGRSEVAGLLASRVKDLPARSRRVVEAMACLGGRAELTVLRTAIAASAGVVENALAPALDDGLLTPEPGTRQAVRFRHDRIREVVLEGLEPSRRRALQLAMARRLAAVPERFAVAAEQYLPVVDAVTDPAERCRVVELLRRAAGQAALIGNYAEVNALLTAALRLIDPDRTATRIQVHTGRHLALYSMGRLDDADEDYRTIEDLCASVLQRADATCVQVRSLTHRNRLAEALDLGVRSLRALGITVPTADRLPAELDRQYDYLYRWLERTDTGEEPAGHDLTDPALLAATRVINTLVPASYFVADQDTVAWLSLEAVRIWLEHGSARTLLGPAIHAVFSVMGLRDDYAAGYRASQRILALGQARGYEPDTSQARFLSAFQSCWFEPIEHGIQAAQRAREGLLAGGDLANAGYSYEPAVHYLLDAGPSLDSCAAEVDAGLAFVRHIGSEQTAQWLDSFRWLVGVLRGEGPPAAGEAAPDRYAGNKAALFHAHVNHAVAAAIFSDSAGLTRHTAAARSLLPTSPGLYSTAVARVLRGLALAGQIHDSRGGERDALLAELDEVTRWLAARAADAPENFLHLLQLVEAERAWAVGDFQVAAIGFDVARREVAQRQRPWHQALITERTGRFCVAHGVEHAGYEILAEARRQYLAWGATAKAAQLDWAYPRLRSQPEATAGPPRASHRERATVTAGTVDLLGVLSTSQALSSETSVERLHGRVVRVLSAMTGATAVHLPLWSDERQDWLLPVPGSGGTALISAKGNERAVPMSVLRYARRTGEPLIVDDATRDDRFTGDPYFSDVAFCSLLAVPIVSRGTLHAVLMLENRLIRSAFTIERLDAVKLIAGQLAVSLDNVQLYAEFRRIADEQAALRRVATLVARGVAPESMFTAVAEEIAALTGADHTAIVRFEPDAEATVMGGHGFWHSQSGSRGKLDPRSAMASVQATGRAARHDLDDLVWSGVVAPEGPRHAVAGPIVVEGRIWGAIGVGSRREALPQDTEQRLADFTELVATAIANAASRNELTSSRLRIVAAADQARRRIERDLHDGAQQRLVSLALRMRAAQAAAPPELSEFVAELDDLAAEAADALDQLREISRGIHPAILTKGDLGAALRALARRSPIPVELDVRMEGRLPEHVDVSVYYLVAEALTNAAKYARASVITVTVSADTEDAVLRVAVRDDGVGGADFARGTGLVGLKDRVEALGGRICLDSPRGAGTDLRAEFPLTTANSDVTAP</sequence>
<dbReference type="InterPro" id="IPR000719">
    <property type="entry name" value="Prot_kinase_dom"/>
</dbReference>
<keyword evidence="1" id="KW-0175">Coiled coil</keyword>
<evidence type="ECO:0000313" key="4">
    <source>
        <dbReference type="Proteomes" id="UP001165074"/>
    </source>
</evidence>
<proteinExistence type="predicted"/>
<dbReference type="PROSITE" id="PS50011">
    <property type="entry name" value="PROTEIN_KINASE_DOM"/>
    <property type="match status" value="1"/>
</dbReference>
<dbReference type="SMART" id="SM00220">
    <property type="entry name" value="S_TKc"/>
    <property type="match status" value="1"/>
</dbReference>
<feature type="domain" description="Protein kinase" evidence="2">
    <location>
        <begin position="1"/>
        <end position="274"/>
    </location>
</feature>
<dbReference type="SUPFAM" id="SSF56112">
    <property type="entry name" value="Protein kinase-like (PK-like)"/>
    <property type="match status" value="1"/>
</dbReference>
<accession>A0A9W6S9Q1</accession>
<dbReference type="InterPro" id="IPR011712">
    <property type="entry name" value="Sig_transdc_His_kin_sub3_dim/P"/>
</dbReference>
<dbReference type="SMART" id="SM00387">
    <property type="entry name" value="HATPase_c"/>
    <property type="match status" value="1"/>
</dbReference>
<dbReference type="Gene3D" id="1.20.5.1930">
    <property type="match status" value="1"/>
</dbReference>
<dbReference type="GO" id="GO:0000155">
    <property type="term" value="F:phosphorelay sensor kinase activity"/>
    <property type="evidence" value="ECO:0007669"/>
    <property type="project" value="InterPro"/>
</dbReference>
<dbReference type="Pfam" id="PF07730">
    <property type="entry name" value="HisKA_3"/>
    <property type="match status" value="1"/>
</dbReference>
<organism evidence="3 4">
    <name type="scientific">Actinoallomurus iriomotensis</name>
    <dbReference type="NCBI Taxonomy" id="478107"/>
    <lineage>
        <taxon>Bacteria</taxon>
        <taxon>Bacillati</taxon>
        <taxon>Actinomycetota</taxon>
        <taxon>Actinomycetes</taxon>
        <taxon>Streptosporangiales</taxon>
        <taxon>Thermomonosporaceae</taxon>
        <taxon>Actinoallomurus</taxon>
    </lineage>
</organism>
<dbReference type="InterPro" id="IPR003594">
    <property type="entry name" value="HATPase_dom"/>
</dbReference>
<dbReference type="Pfam" id="PF01590">
    <property type="entry name" value="GAF"/>
    <property type="match status" value="2"/>
</dbReference>
<dbReference type="PANTHER" id="PTHR43642:SF1">
    <property type="entry name" value="HYBRID SIGNAL TRANSDUCTION HISTIDINE KINASE G"/>
    <property type="match status" value="1"/>
</dbReference>
<feature type="coiled-coil region" evidence="1">
    <location>
        <begin position="1649"/>
        <end position="1676"/>
    </location>
</feature>
<dbReference type="GO" id="GO:0005524">
    <property type="term" value="F:ATP binding"/>
    <property type="evidence" value="ECO:0007669"/>
    <property type="project" value="InterPro"/>
</dbReference>
<dbReference type="Gene3D" id="3.30.450.40">
    <property type="match status" value="2"/>
</dbReference>
<dbReference type="Proteomes" id="UP001165074">
    <property type="component" value="Unassembled WGS sequence"/>
</dbReference>
<dbReference type="Gene3D" id="3.30.565.10">
    <property type="entry name" value="Histidine kinase-like ATPase, C-terminal domain"/>
    <property type="match status" value="1"/>
</dbReference>
<dbReference type="SUPFAM" id="SSF55874">
    <property type="entry name" value="ATPase domain of HSP90 chaperone/DNA topoisomerase II/histidine kinase"/>
    <property type="match status" value="1"/>
</dbReference>
<dbReference type="InterPro" id="IPR041664">
    <property type="entry name" value="AAA_16"/>
</dbReference>
<dbReference type="GO" id="GO:0046983">
    <property type="term" value="F:protein dimerization activity"/>
    <property type="evidence" value="ECO:0007669"/>
    <property type="project" value="InterPro"/>
</dbReference>
<dbReference type="InterPro" id="IPR003018">
    <property type="entry name" value="GAF"/>
</dbReference>
<dbReference type="Gene3D" id="1.10.510.10">
    <property type="entry name" value="Transferase(Phosphotransferase) domain 1"/>
    <property type="match status" value="1"/>
</dbReference>
<evidence type="ECO:0000259" key="2">
    <source>
        <dbReference type="PROSITE" id="PS50011"/>
    </source>
</evidence>
<dbReference type="Pfam" id="PF02518">
    <property type="entry name" value="HATPase_c"/>
    <property type="match status" value="1"/>
</dbReference>
<protein>
    <recommendedName>
        <fullName evidence="2">Protein kinase domain-containing protein</fullName>
    </recommendedName>
</protein>
<dbReference type="CDD" id="cd14014">
    <property type="entry name" value="STKc_PknB_like"/>
    <property type="match status" value="1"/>
</dbReference>
<dbReference type="SUPFAM" id="SSF55781">
    <property type="entry name" value="GAF domain-like"/>
    <property type="match status" value="2"/>
</dbReference>
<dbReference type="PANTHER" id="PTHR43642">
    <property type="entry name" value="HYBRID SIGNAL TRANSDUCTION HISTIDINE KINASE G"/>
    <property type="match status" value="1"/>
</dbReference>
<dbReference type="SMART" id="SM00065">
    <property type="entry name" value="GAF"/>
    <property type="match status" value="2"/>
</dbReference>
<dbReference type="Pfam" id="PF13191">
    <property type="entry name" value="AAA_16"/>
    <property type="match status" value="1"/>
</dbReference>
<evidence type="ECO:0000313" key="3">
    <source>
        <dbReference type="EMBL" id="GLY88300.1"/>
    </source>
</evidence>
<dbReference type="InterPro" id="IPR029016">
    <property type="entry name" value="GAF-like_dom_sf"/>
</dbReference>
<comment type="caution">
    <text evidence="3">The sequence shown here is derived from an EMBL/GenBank/DDBJ whole genome shotgun (WGS) entry which is preliminary data.</text>
</comment>
<evidence type="ECO:0000256" key="1">
    <source>
        <dbReference type="SAM" id="Coils"/>
    </source>
</evidence>
<dbReference type="SUPFAM" id="SSF52540">
    <property type="entry name" value="P-loop containing nucleoside triphosphate hydrolases"/>
    <property type="match status" value="1"/>
</dbReference>
<keyword evidence="4" id="KW-1185">Reference proteome</keyword>
<dbReference type="CDD" id="cd16917">
    <property type="entry name" value="HATPase_UhpB-NarQ-NarX-like"/>
    <property type="match status" value="1"/>
</dbReference>
<dbReference type="InterPro" id="IPR053159">
    <property type="entry name" value="Hybrid_Histidine_Kinase"/>
</dbReference>
<dbReference type="InterPro" id="IPR027417">
    <property type="entry name" value="P-loop_NTPase"/>
</dbReference>
<gene>
    <name evidence="3" type="ORF">Airi02_062290</name>
</gene>
<dbReference type="Pfam" id="PF00069">
    <property type="entry name" value="Pkinase"/>
    <property type="match status" value="1"/>
</dbReference>
<dbReference type="GO" id="GO:0016020">
    <property type="term" value="C:membrane"/>
    <property type="evidence" value="ECO:0007669"/>
    <property type="project" value="InterPro"/>
</dbReference>